<dbReference type="Gene3D" id="3.40.630.30">
    <property type="match status" value="1"/>
</dbReference>
<comment type="caution">
    <text evidence="5">The sequence shown here is derived from an EMBL/GenBank/DDBJ whole genome shotgun (WGS) entry which is preliminary data.</text>
</comment>
<dbReference type="PANTHER" id="PTHR43877">
    <property type="entry name" value="AMINOALKYLPHOSPHONATE N-ACETYLTRANSFERASE-RELATED-RELATED"/>
    <property type="match status" value="1"/>
</dbReference>
<gene>
    <name evidence="5" type="ORF">V2J85_04280</name>
</gene>
<dbReference type="Pfam" id="PF00583">
    <property type="entry name" value="Acetyltransf_1"/>
    <property type="match status" value="1"/>
</dbReference>
<protein>
    <submittedName>
        <fullName evidence="5">GNAT family N-acetyltransferase</fullName>
        <ecNumber evidence="5">2.3.1.-</ecNumber>
    </submittedName>
</protein>
<evidence type="ECO:0000259" key="4">
    <source>
        <dbReference type="PROSITE" id="PS51186"/>
    </source>
</evidence>
<evidence type="ECO:0000256" key="3">
    <source>
        <dbReference type="SAM" id="MobiDB-lite"/>
    </source>
</evidence>
<proteinExistence type="predicted"/>
<name>A0ABU7NJH4_9ACTN</name>
<evidence type="ECO:0000313" key="6">
    <source>
        <dbReference type="Proteomes" id="UP001307760"/>
    </source>
</evidence>
<accession>A0ABU7NJH4</accession>
<feature type="compositionally biased region" description="Low complexity" evidence="3">
    <location>
        <begin position="1"/>
        <end position="19"/>
    </location>
</feature>
<dbReference type="PROSITE" id="PS51186">
    <property type="entry name" value="GNAT"/>
    <property type="match status" value="1"/>
</dbReference>
<dbReference type="GO" id="GO:0016746">
    <property type="term" value="F:acyltransferase activity"/>
    <property type="evidence" value="ECO:0007669"/>
    <property type="project" value="UniProtKB-KW"/>
</dbReference>
<evidence type="ECO:0000256" key="1">
    <source>
        <dbReference type="ARBA" id="ARBA00022679"/>
    </source>
</evidence>
<dbReference type="InterPro" id="IPR050832">
    <property type="entry name" value="Bact_Acetyltransf"/>
</dbReference>
<dbReference type="EMBL" id="JAZBJP010000001">
    <property type="protein sequence ID" value="MEE4418567.1"/>
    <property type="molecule type" value="Genomic_DNA"/>
</dbReference>
<reference evidence="5 6" key="1">
    <citation type="submission" date="2023-12" db="EMBL/GenBank/DDBJ databases">
        <title>30 novel species of actinomycetes from the DSMZ collection.</title>
        <authorList>
            <person name="Nouioui I."/>
        </authorList>
    </citation>
    <scope>NUCLEOTIDE SEQUENCE [LARGE SCALE GENOMIC DNA]</scope>
    <source>
        <strain evidence="5 6">DSM 41528</strain>
    </source>
</reference>
<keyword evidence="1 5" id="KW-0808">Transferase</keyword>
<sequence length="224" mass="24308">MEISTTGISTTGISTTGGKDTTGREDTTSREDTTPALLDAAALTADQELAARFPAEAHRVLADLVRAGAPLGWDEPPAPDEVADLIGRVLRAARRGDGALRAAYLDRRLIGLGYWLRYAQATNRQHADLVKIAVAAEAHGRGIGRSLTSTLVADARDAKIEVLTLDARADNTRALRLYRSLGFREYGRLPAFIAMGGRRYDKVFYMLDLRTDHPTTHPPHPPAP</sequence>
<dbReference type="EC" id="2.3.1.-" evidence="5"/>
<evidence type="ECO:0000256" key="2">
    <source>
        <dbReference type="ARBA" id="ARBA00023315"/>
    </source>
</evidence>
<keyword evidence="2 5" id="KW-0012">Acyltransferase</keyword>
<feature type="region of interest" description="Disordered" evidence="3">
    <location>
        <begin position="1"/>
        <end position="33"/>
    </location>
</feature>
<dbReference type="InterPro" id="IPR016181">
    <property type="entry name" value="Acyl_CoA_acyltransferase"/>
</dbReference>
<evidence type="ECO:0000313" key="5">
    <source>
        <dbReference type="EMBL" id="MEE4418567.1"/>
    </source>
</evidence>
<dbReference type="CDD" id="cd04301">
    <property type="entry name" value="NAT_SF"/>
    <property type="match status" value="1"/>
</dbReference>
<keyword evidence="6" id="KW-1185">Reference proteome</keyword>
<dbReference type="SUPFAM" id="SSF55729">
    <property type="entry name" value="Acyl-CoA N-acyltransferases (Nat)"/>
    <property type="match status" value="1"/>
</dbReference>
<dbReference type="RefSeq" id="WP_330820660.1">
    <property type="nucleotide sequence ID" value="NZ_JAZBJP010000001.1"/>
</dbReference>
<feature type="compositionally biased region" description="Basic and acidic residues" evidence="3">
    <location>
        <begin position="21"/>
        <end position="33"/>
    </location>
</feature>
<dbReference type="InterPro" id="IPR000182">
    <property type="entry name" value="GNAT_dom"/>
</dbReference>
<dbReference type="PANTHER" id="PTHR43877:SF2">
    <property type="entry name" value="AMINOALKYLPHOSPHONATE N-ACETYLTRANSFERASE-RELATED"/>
    <property type="match status" value="1"/>
</dbReference>
<feature type="domain" description="N-acetyltransferase" evidence="4">
    <location>
        <begin position="47"/>
        <end position="211"/>
    </location>
</feature>
<organism evidence="5 6">
    <name type="scientific">Streptomyces bugieae</name>
    <dbReference type="NCBI Taxonomy" id="3098223"/>
    <lineage>
        <taxon>Bacteria</taxon>
        <taxon>Bacillati</taxon>
        <taxon>Actinomycetota</taxon>
        <taxon>Actinomycetes</taxon>
        <taxon>Kitasatosporales</taxon>
        <taxon>Streptomycetaceae</taxon>
        <taxon>Streptomyces</taxon>
    </lineage>
</organism>
<dbReference type="Proteomes" id="UP001307760">
    <property type="component" value="Unassembled WGS sequence"/>
</dbReference>